<keyword evidence="7" id="KW-0732">Signal</keyword>
<evidence type="ECO:0000256" key="7">
    <source>
        <dbReference type="SAM" id="SignalP"/>
    </source>
</evidence>
<evidence type="ECO:0000256" key="5">
    <source>
        <dbReference type="SAM" id="Coils"/>
    </source>
</evidence>
<dbReference type="SMART" id="SM00028">
    <property type="entry name" value="TPR"/>
    <property type="match status" value="3"/>
</dbReference>
<keyword evidence="3" id="KW-0804">Transcription</keyword>
<dbReference type="Gene3D" id="1.25.40.10">
    <property type="entry name" value="Tetratricopeptide repeat domain"/>
    <property type="match status" value="1"/>
</dbReference>
<dbReference type="InterPro" id="IPR018060">
    <property type="entry name" value="HTH_AraC"/>
</dbReference>
<evidence type="ECO:0000256" key="6">
    <source>
        <dbReference type="SAM" id="Phobius"/>
    </source>
</evidence>
<feature type="domain" description="HTH araC/xylS-type" evidence="8">
    <location>
        <begin position="438"/>
        <end position="546"/>
    </location>
</feature>
<evidence type="ECO:0000313" key="9">
    <source>
        <dbReference type="EMBL" id="TDX87261.1"/>
    </source>
</evidence>
<dbReference type="InterPro" id="IPR009057">
    <property type="entry name" value="Homeodomain-like_sf"/>
</dbReference>
<dbReference type="InterPro" id="IPR011990">
    <property type="entry name" value="TPR-like_helical_dom_sf"/>
</dbReference>
<gene>
    <name evidence="9" type="ORF">B0I22_1449</name>
</gene>
<dbReference type="SUPFAM" id="SSF46689">
    <property type="entry name" value="Homeodomain-like"/>
    <property type="match status" value="1"/>
</dbReference>
<dbReference type="EMBL" id="SOEO01000001">
    <property type="protein sequence ID" value="TDX87261.1"/>
    <property type="molecule type" value="Genomic_DNA"/>
</dbReference>
<sequence length="557" mass="64976">MYKKRLFFFLSFFIISQSADAQELNLNEKAVLSSYNKNSDNVNQIKKLYLYSKKKNYKQGTLAGLLELQKHYLVSGNTTLSLKFSYEAEKLAKEIQNNESLSSIYLYRGQASARLDLYKEAKENLHKSVAYSQKITDNVEKQLQLSTIYANFAGMYEGNEHDSISHYLQKSLEAVQSAPTERLTDLQKDNYYKLLMTAYSNMGMLYTYIVQPADLDKAEPYFQKVLEFSKTAPKYFEANDLETYKAVGVFYSRKKDFKKSIEFLEKAVQIEKHKNNPRMRLLLYKEIKDSYESLSNLPKQNEYLELYSSLNDSINRADKKSIIEESRDTIKKSAETTKLNQSRDLKSIILIASALVLILVLVIWIAFYRRNQKIKKSYSTLIEKLEKEKDNQKSNFNIINDIIEDIEETVTTIDINPTEYQDNNNVNPKVAISNDTERKILKKLNAFEDSNKFLKKEISLSSMSHQINTNPRYLSDIIRTHRNQNFNSYINSLRINYIVQKLYNEPKYREYKISYLAEECGYTSSQVFVIAFKKETGFTPSYFLDNLKNDQLNIANV</sequence>
<proteinExistence type="predicted"/>
<dbReference type="Proteomes" id="UP000295313">
    <property type="component" value="Unassembled WGS sequence"/>
</dbReference>
<protein>
    <submittedName>
        <fullName evidence="9">AraC-like DNA-binding protein</fullName>
    </submittedName>
</protein>
<dbReference type="PANTHER" id="PTHR43280:SF34">
    <property type="entry name" value="ARAC-FAMILY TRANSCRIPTIONAL REGULATOR"/>
    <property type="match status" value="1"/>
</dbReference>
<dbReference type="InterPro" id="IPR019734">
    <property type="entry name" value="TPR_rpt"/>
</dbReference>
<dbReference type="PROSITE" id="PS01124">
    <property type="entry name" value="HTH_ARAC_FAMILY_2"/>
    <property type="match status" value="1"/>
</dbReference>
<dbReference type="RefSeq" id="WP_246022155.1">
    <property type="nucleotide sequence ID" value="NZ_SOEO01000001.1"/>
</dbReference>
<evidence type="ECO:0000256" key="3">
    <source>
        <dbReference type="ARBA" id="ARBA00023163"/>
    </source>
</evidence>
<dbReference type="AlphaFoldDB" id="A0A4V3H317"/>
<organism evidence="9 10">
    <name type="scientific">Epilithonimonas xixisoli</name>
    <dbReference type="NCBI Taxonomy" id="1476462"/>
    <lineage>
        <taxon>Bacteria</taxon>
        <taxon>Pseudomonadati</taxon>
        <taxon>Bacteroidota</taxon>
        <taxon>Flavobacteriia</taxon>
        <taxon>Flavobacteriales</taxon>
        <taxon>Weeksellaceae</taxon>
        <taxon>Chryseobacterium group</taxon>
        <taxon>Epilithonimonas</taxon>
    </lineage>
</organism>
<dbReference type="GO" id="GO:0003700">
    <property type="term" value="F:DNA-binding transcription factor activity"/>
    <property type="evidence" value="ECO:0007669"/>
    <property type="project" value="InterPro"/>
</dbReference>
<feature type="chain" id="PRO_5020718284" evidence="7">
    <location>
        <begin position="22"/>
        <end position="557"/>
    </location>
</feature>
<keyword evidence="5" id="KW-0175">Coiled coil</keyword>
<keyword evidence="6" id="KW-0472">Membrane</keyword>
<feature type="repeat" description="TPR" evidence="4">
    <location>
        <begin position="241"/>
        <end position="274"/>
    </location>
</feature>
<dbReference type="Pfam" id="PF12833">
    <property type="entry name" value="HTH_18"/>
    <property type="match status" value="1"/>
</dbReference>
<keyword evidence="2 9" id="KW-0238">DNA-binding</keyword>
<dbReference type="PROSITE" id="PS50005">
    <property type="entry name" value="TPR"/>
    <property type="match status" value="1"/>
</dbReference>
<feature type="signal peptide" evidence="7">
    <location>
        <begin position="1"/>
        <end position="21"/>
    </location>
</feature>
<keyword evidence="1" id="KW-0805">Transcription regulation</keyword>
<keyword evidence="6" id="KW-1133">Transmembrane helix</keyword>
<evidence type="ECO:0000313" key="10">
    <source>
        <dbReference type="Proteomes" id="UP000295313"/>
    </source>
</evidence>
<evidence type="ECO:0000259" key="8">
    <source>
        <dbReference type="PROSITE" id="PS01124"/>
    </source>
</evidence>
<dbReference type="Gene3D" id="1.10.10.60">
    <property type="entry name" value="Homeodomain-like"/>
    <property type="match status" value="2"/>
</dbReference>
<dbReference type="PANTHER" id="PTHR43280">
    <property type="entry name" value="ARAC-FAMILY TRANSCRIPTIONAL REGULATOR"/>
    <property type="match status" value="1"/>
</dbReference>
<feature type="transmembrane region" description="Helical" evidence="6">
    <location>
        <begin position="348"/>
        <end position="368"/>
    </location>
</feature>
<accession>A0A4V3H317</accession>
<feature type="coiled-coil region" evidence="5">
    <location>
        <begin position="371"/>
        <end position="402"/>
    </location>
</feature>
<name>A0A4V3H317_9FLAO</name>
<keyword evidence="10" id="KW-1185">Reference proteome</keyword>
<dbReference type="GO" id="GO:0043565">
    <property type="term" value="F:sequence-specific DNA binding"/>
    <property type="evidence" value="ECO:0007669"/>
    <property type="project" value="InterPro"/>
</dbReference>
<keyword evidence="6" id="KW-0812">Transmembrane</keyword>
<comment type="caution">
    <text evidence="9">The sequence shown here is derived from an EMBL/GenBank/DDBJ whole genome shotgun (WGS) entry which is preliminary data.</text>
</comment>
<evidence type="ECO:0000256" key="2">
    <source>
        <dbReference type="ARBA" id="ARBA00023125"/>
    </source>
</evidence>
<keyword evidence="4" id="KW-0802">TPR repeat</keyword>
<reference evidence="9 10" key="1">
    <citation type="submission" date="2019-03" db="EMBL/GenBank/DDBJ databases">
        <title>Genomic Encyclopedia of Type Strains, Phase III (KMG-III): the genomes of soil and plant-associated and newly described type strains.</title>
        <authorList>
            <person name="Whitman W."/>
        </authorList>
    </citation>
    <scope>NUCLEOTIDE SEQUENCE [LARGE SCALE GENOMIC DNA]</scope>
    <source>
        <strain evidence="9 10">CGMCC 1.12802</strain>
    </source>
</reference>
<dbReference type="SUPFAM" id="SSF48452">
    <property type="entry name" value="TPR-like"/>
    <property type="match status" value="1"/>
</dbReference>
<evidence type="ECO:0000256" key="1">
    <source>
        <dbReference type="ARBA" id="ARBA00023015"/>
    </source>
</evidence>
<dbReference type="SMART" id="SM00342">
    <property type="entry name" value="HTH_ARAC"/>
    <property type="match status" value="1"/>
</dbReference>
<evidence type="ECO:0000256" key="4">
    <source>
        <dbReference type="PROSITE-ProRule" id="PRU00339"/>
    </source>
</evidence>